<dbReference type="AlphaFoldDB" id="A0A8J5ZJN0"/>
<gene>
    <name evidence="1" type="ORF">CXB51_000159</name>
</gene>
<dbReference type="Proteomes" id="UP000701853">
    <property type="component" value="Chromosome 1"/>
</dbReference>
<evidence type="ECO:0000313" key="2">
    <source>
        <dbReference type="Proteomes" id="UP000701853"/>
    </source>
</evidence>
<evidence type="ECO:0008006" key="3">
    <source>
        <dbReference type="Google" id="ProtNLM"/>
    </source>
</evidence>
<proteinExistence type="predicted"/>
<dbReference type="OrthoDB" id="998575at2759"/>
<sequence length="174" mass="19292">MENANNNIISSRSRNVKLASWRKPNSGWYKLNIDGTQRLMFNIEAMMWGVVEGLILAWMSGQRSIDVVSMLTSDAKDGGIILIRKARPYLKEWDMVIQLVYREGNNLVDGLALMAGGQALQSVFNYSPSVMLLDQLAAFLSAVRTVSGVFTSATKNAVIADASKICGVYLKKRR</sequence>
<keyword evidence="2" id="KW-1185">Reference proteome</keyword>
<dbReference type="EMBL" id="JAHUZN010000001">
    <property type="protein sequence ID" value="KAG8501961.1"/>
    <property type="molecule type" value="Genomic_DNA"/>
</dbReference>
<accession>A0A8J5ZJN0</accession>
<comment type="caution">
    <text evidence="1">The sequence shown here is derived from an EMBL/GenBank/DDBJ whole genome shotgun (WGS) entry which is preliminary data.</text>
</comment>
<protein>
    <recommendedName>
        <fullName evidence="3">RNase H type-1 domain-containing protein</fullName>
    </recommendedName>
</protein>
<organism evidence="1 2">
    <name type="scientific">Gossypium anomalum</name>
    <dbReference type="NCBI Taxonomy" id="47600"/>
    <lineage>
        <taxon>Eukaryota</taxon>
        <taxon>Viridiplantae</taxon>
        <taxon>Streptophyta</taxon>
        <taxon>Embryophyta</taxon>
        <taxon>Tracheophyta</taxon>
        <taxon>Spermatophyta</taxon>
        <taxon>Magnoliopsida</taxon>
        <taxon>eudicotyledons</taxon>
        <taxon>Gunneridae</taxon>
        <taxon>Pentapetalae</taxon>
        <taxon>rosids</taxon>
        <taxon>malvids</taxon>
        <taxon>Malvales</taxon>
        <taxon>Malvaceae</taxon>
        <taxon>Malvoideae</taxon>
        <taxon>Gossypium</taxon>
    </lineage>
</organism>
<reference evidence="1 2" key="1">
    <citation type="journal article" date="2021" name="bioRxiv">
        <title>The Gossypium anomalum genome as a resource for cotton improvement and evolutionary analysis of hybrid incompatibility.</title>
        <authorList>
            <person name="Grover C.E."/>
            <person name="Yuan D."/>
            <person name="Arick M.A."/>
            <person name="Miller E.R."/>
            <person name="Hu G."/>
            <person name="Peterson D.G."/>
            <person name="Wendel J.F."/>
            <person name="Udall J.A."/>
        </authorList>
    </citation>
    <scope>NUCLEOTIDE SEQUENCE [LARGE SCALE GENOMIC DNA]</scope>
    <source>
        <strain evidence="1">JFW-Udall</strain>
        <tissue evidence="1">Leaf</tissue>
    </source>
</reference>
<evidence type="ECO:0000313" key="1">
    <source>
        <dbReference type="EMBL" id="KAG8501961.1"/>
    </source>
</evidence>
<name>A0A8J5ZJN0_9ROSI</name>